<comment type="subcellular location">
    <subcellularLocation>
        <location evidence="1">Cell membrane</location>
        <topology evidence="1">Multi-pass membrane protein</topology>
    </subcellularLocation>
</comment>
<keyword evidence="4 9" id="KW-1133">Transmembrane helix</keyword>
<evidence type="ECO:0000256" key="8">
    <source>
        <dbReference type="SAM" id="MobiDB-lite"/>
    </source>
</evidence>
<name>A0A7R9GAA0_9CRUS</name>
<dbReference type="GO" id="GO:0030425">
    <property type="term" value="C:dendrite"/>
    <property type="evidence" value="ECO:0007669"/>
    <property type="project" value="TreeGrafter"/>
</dbReference>
<keyword evidence="6" id="KW-0675">Receptor</keyword>
<organism evidence="10">
    <name type="scientific">Notodromas monacha</name>
    <dbReference type="NCBI Taxonomy" id="399045"/>
    <lineage>
        <taxon>Eukaryota</taxon>
        <taxon>Metazoa</taxon>
        <taxon>Ecdysozoa</taxon>
        <taxon>Arthropoda</taxon>
        <taxon>Crustacea</taxon>
        <taxon>Oligostraca</taxon>
        <taxon>Ostracoda</taxon>
        <taxon>Podocopa</taxon>
        <taxon>Podocopida</taxon>
        <taxon>Cypridocopina</taxon>
        <taxon>Cypridoidea</taxon>
        <taxon>Cyprididae</taxon>
        <taxon>Notodromas</taxon>
    </lineage>
</organism>
<keyword evidence="3 9" id="KW-0812">Transmembrane</keyword>
<dbReference type="EMBL" id="OA882367">
    <property type="protein sequence ID" value="CAD7274963.1"/>
    <property type="molecule type" value="Genomic_DNA"/>
</dbReference>
<feature type="compositionally biased region" description="Basic and acidic residues" evidence="8">
    <location>
        <begin position="873"/>
        <end position="884"/>
    </location>
</feature>
<feature type="region of interest" description="Disordered" evidence="8">
    <location>
        <begin position="611"/>
        <end position="670"/>
    </location>
</feature>
<feature type="compositionally biased region" description="Acidic residues" evidence="8">
    <location>
        <begin position="1488"/>
        <end position="1500"/>
    </location>
</feature>
<feature type="transmembrane region" description="Helical" evidence="9">
    <location>
        <begin position="210"/>
        <end position="229"/>
    </location>
</feature>
<evidence type="ECO:0000256" key="3">
    <source>
        <dbReference type="ARBA" id="ARBA00022692"/>
    </source>
</evidence>
<dbReference type="GO" id="GO:0005886">
    <property type="term" value="C:plasma membrane"/>
    <property type="evidence" value="ECO:0007669"/>
    <property type="project" value="UniProtKB-SubCell"/>
</dbReference>
<protein>
    <submittedName>
        <fullName evidence="10">Uncharacterized protein</fullName>
    </submittedName>
</protein>
<feature type="compositionally biased region" description="Pro residues" evidence="8">
    <location>
        <begin position="1372"/>
        <end position="1383"/>
    </location>
</feature>
<dbReference type="GO" id="GO:0030424">
    <property type="term" value="C:axon"/>
    <property type="evidence" value="ECO:0007669"/>
    <property type="project" value="TreeGrafter"/>
</dbReference>
<feature type="region of interest" description="Disordered" evidence="8">
    <location>
        <begin position="861"/>
        <end position="884"/>
    </location>
</feature>
<evidence type="ECO:0000256" key="1">
    <source>
        <dbReference type="ARBA" id="ARBA00004651"/>
    </source>
</evidence>
<keyword evidence="11" id="KW-1185">Reference proteome</keyword>
<feature type="compositionally biased region" description="Acidic residues" evidence="8">
    <location>
        <begin position="1469"/>
        <end position="1478"/>
    </location>
</feature>
<keyword evidence="5 9" id="KW-0472">Membrane</keyword>
<feature type="compositionally biased region" description="Acidic residues" evidence="8">
    <location>
        <begin position="649"/>
        <end position="665"/>
    </location>
</feature>
<dbReference type="PANTHER" id="PTHR21143:SF121">
    <property type="entry name" value="GUSTATORY AND ODORANT RECEPTOR 21A"/>
    <property type="match status" value="1"/>
</dbReference>
<dbReference type="InterPro" id="IPR038991">
    <property type="entry name" value="CAAP1"/>
</dbReference>
<evidence type="ECO:0000256" key="2">
    <source>
        <dbReference type="ARBA" id="ARBA00022475"/>
    </source>
</evidence>
<evidence type="ECO:0000256" key="6">
    <source>
        <dbReference type="ARBA" id="ARBA00023170"/>
    </source>
</evidence>
<keyword evidence="7" id="KW-0175">Coiled coil</keyword>
<dbReference type="OrthoDB" id="6371270at2759"/>
<feature type="transmembrane region" description="Helical" evidence="9">
    <location>
        <begin position="313"/>
        <end position="334"/>
    </location>
</feature>
<proteinExistence type="predicted"/>
<dbReference type="GO" id="GO:0043025">
    <property type="term" value="C:neuronal cell body"/>
    <property type="evidence" value="ECO:0007669"/>
    <property type="project" value="TreeGrafter"/>
</dbReference>
<feature type="transmembrane region" description="Helical" evidence="9">
    <location>
        <begin position="466"/>
        <end position="490"/>
    </location>
</feature>
<gene>
    <name evidence="10" type="ORF">NMOB1V02_LOCUS2773</name>
</gene>
<evidence type="ECO:0000256" key="5">
    <source>
        <dbReference type="ARBA" id="ARBA00023136"/>
    </source>
</evidence>
<feature type="transmembrane region" description="Helical" evidence="9">
    <location>
        <begin position="265"/>
        <end position="282"/>
    </location>
</feature>
<dbReference type="GO" id="GO:0042981">
    <property type="term" value="P:regulation of apoptotic process"/>
    <property type="evidence" value="ECO:0007669"/>
    <property type="project" value="InterPro"/>
</dbReference>
<feature type="compositionally biased region" description="Basic and acidic residues" evidence="8">
    <location>
        <begin position="624"/>
        <end position="635"/>
    </location>
</feature>
<dbReference type="GO" id="GO:0050909">
    <property type="term" value="P:sensory perception of taste"/>
    <property type="evidence" value="ECO:0007669"/>
    <property type="project" value="InterPro"/>
</dbReference>
<feature type="coiled-coil region" evidence="7">
    <location>
        <begin position="914"/>
        <end position="1025"/>
    </location>
</feature>
<accession>A0A7R9GAA0</accession>
<evidence type="ECO:0000256" key="4">
    <source>
        <dbReference type="ARBA" id="ARBA00022989"/>
    </source>
</evidence>
<evidence type="ECO:0000256" key="7">
    <source>
        <dbReference type="SAM" id="Coils"/>
    </source>
</evidence>
<evidence type="ECO:0000256" key="9">
    <source>
        <dbReference type="SAM" id="Phobius"/>
    </source>
</evidence>
<dbReference type="Pfam" id="PF08395">
    <property type="entry name" value="7tm_7"/>
    <property type="match status" value="1"/>
</dbReference>
<feature type="compositionally biased region" description="Pro residues" evidence="8">
    <location>
        <begin position="1287"/>
        <end position="1360"/>
    </location>
</feature>
<evidence type="ECO:0000313" key="10">
    <source>
        <dbReference type="EMBL" id="CAD7274963.1"/>
    </source>
</evidence>
<sequence length="1508" mass="168268">MFVEYITTRSPEISCKTLSSGMRRNDLTEKICEGSLVPPEDPDMCQKYQPYGKDVHVLIESRPPWSENVRADDATPCKVSDSESDVRNGNYVSERVDGIQQRFISSPHSKASESKPTEKKKVFGSILLDRRKSPAKKLRRGKFGFSTVGRVALARFRFKRASVSRESLRKWGLICGLFPLIKESHPSVTSSSSQIARAPKLKSTWKCVHIFYGLGVIGITCYLCVRAILQWKDPGMECFEDLGNNLSIQSATTKFDRYVHASTELLAVPSALLTMICFALHYKNMEEYFNKWQKFEMSRHFIASAMETFAKRALVVSYCLGMVVLFAFTCLFMTKFATDPVTGCERREAWDIICAAVRNAIRVFGAHFVDAFFLYLTLSVAASFDALKAEIVREFHCENGGNLGLLMRRIGRARMAYLKLCEFVELIEELFTPQLLFTVIFLTFFCIAYLYLTVILASFGGSAMEVVAYLFIFAEVTTRLIVCASAGHLMCSKSEEIQKILQQLDSTSWPKPAQKQLQLFVIATISIGTPDISASGFFSMRRPLCTSMAIVSSHSRLHVMPGVFTMVDVFPSFQVFNDCRDHHLEQTTSLLTMEDIKPNVEDDVPLNEDVAEPLDETSSANPSVERENEPDKGKDQNSLMDTSEHEASDTEEVEHCDEKDEELMESDVKPEVPEASLGVAEDVKASLDVQDVKTPLDVQDVKTPLDVEDVVEPLLEDAKMEVLKSPMCPEDEALWQEILLDSELTTGDEMDLTKTLHPLAYYLTNPEELLNQLFVTVKGALYSAIMPSYLKDIKEDDIKSIFLSELKLMDPEELRKVIRGGDFIITPDLLPANPRQVILEKPEETVDSALIEQSKVKAVMNNDDDGFKPYPKKQPEEGKESEPIFDTPLEKKPVVTPGTITPKIEPAESPSFFVGTDDDEKRKLEEALAELEAKEAEAEKCEPFDDEDSVDSMESRKQALEAEVVQTVQTLTKRLDELDNDAESLQVEGYKDLLAADAKDASTRLERIEKSLAETQDEIERIRSSTQAQIDAGVRMMNLNPKFVIYIKDIQELVARGRTLNRLLGPMRAEADRALGGLPEVAAKLAPENNSNFSGSGFGTMPKFQPLNSFVPVNSEPSEKKPATGAEAVFDTEQGQEGRERLTWSARWVSSERVQRVLTHSKVFSKMRQKMGGKKASESAQDGSGAIATGASATLESTASPSVITSIEEYRKFFKASEENKPAFKFDTNQLSSLADQVKQVLDSGNKDRGEGIAPPGVPPPGWPPGPPPEGFFPPPRFAQPAGEMQPQPPFVSGVPPPPFPPPARPPFMDIPPPWMPPPGEPPQIPPPGVPPPGTVGPPPPGWGGPMPPPQMFSQPPPMQPGGALPWQQQHLPPPHWQQPPPQGMMDPSQQGARHWPPLRPEDYNQQPYPNFANPPDISQLNLPGSPLSTSSDEDEDSRKKHKKKHKKEKKKRKKEKKEKKRAKKMKEEPEEDIEDEVPSPREIDAAPCEEGEIRDDEDNLWSKIISN</sequence>
<dbReference type="InterPro" id="IPR013604">
    <property type="entry name" value="7TM_chemorcpt"/>
</dbReference>
<feature type="compositionally biased region" description="Pro residues" evidence="8">
    <location>
        <begin position="1256"/>
        <end position="1278"/>
    </location>
</feature>
<feature type="compositionally biased region" description="Low complexity" evidence="8">
    <location>
        <begin position="1361"/>
        <end position="1371"/>
    </location>
</feature>
<feature type="transmembrane region" description="Helical" evidence="9">
    <location>
        <begin position="435"/>
        <end position="459"/>
    </location>
</feature>
<feature type="compositionally biased region" description="Polar residues" evidence="8">
    <location>
        <begin position="1417"/>
        <end position="1431"/>
    </location>
</feature>
<dbReference type="EMBL" id="CAJPEX010000330">
    <property type="protein sequence ID" value="CAG0915115.1"/>
    <property type="molecule type" value="Genomic_DNA"/>
</dbReference>
<dbReference type="PANTHER" id="PTHR21143">
    <property type="entry name" value="INVERTEBRATE GUSTATORY RECEPTOR"/>
    <property type="match status" value="1"/>
</dbReference>
<reference evidence="10" key="1">
    <citation type="submission" date="2020-11" db="EMBL/GenBank/DDBJ databases">
        <authorList>
            <person name="Tran Van P."/>
        </authorList>
    </citation>
    <scope>NUCLEOTIDE SEQUENCE</scope>
</reference>
<evidence type="ECO:0000313" key="11">
    <source>
        <dbReference type="Proteomes" id="UP000678499"/>
    </source>
</evidence>
<dbReference type="Proteomes" id="UP000678499">
    <property type="component" value="Unassembled WGS sequence"/>
</dbReference>
<feature type="compositionally biased region" description="Basic residues" evidence="8">
    <location>
        <begin position="1440"/>
        <end position="1465"/>
    </location>
</feature>
<feature type="region of interest" description="Disordered" evidence="8">
    <location>
        <begin position="1244"/>
        <end position="1508"/>
    </location>
</feature>
<keyword evidence="2" id="KW-1003">Cell membrane</keyword>
<dbReference type="Pfam" id="PF15335">
    <property type="entry name" value="CAAP1"/>
    <property type="match status" value="1"/>
</dbReference>